<dbReference type="EMBL" id="OX596086">
    <property type="protein sequence ID" value="CAM9884602.1"/>
    <property type="molecule type" value="Genomic_DNA"/>
</dbReference>
<gene>
    <name evidence="1" type="ORF">MRATA1EN22A_LOCUS8836</name>
</gene>
<reference evidence="1" key="2">
    <citation type="submission" date="2025-03" db="EMBL/GenBank/DDBJ databases">
        <authorList>
            <consortium name="ELIXIR-Norway"/>
            <consortium name="Elixir Norway"/>
        </authorList>
    </citation>
    <scope>NUCLEOTIDE SEQUENCE</scope>
</reference>
<protein>
    <submittedName>
        <fullName evidence="1">Uncharacterized protein</fullName>
    </submittedName>
</protein>
<proteinExistence type="predicted"/>
<sequence>MHPGEAGLRGLGGCIRNESVVTQGFATRKSIRRVLIASSSCTESLCFLQGESDFLLVNFAFPCPSSPDAATLCVLSQPVVSDSLRPHGLYPTRLLCPWNPCPGKNAGVGSHSLRQGIFPTQGLNPGPLPCGRLLQSSPDTTAWPWECELSQQGALCRAVPASGLSPVASGAGSRRSTQAWTPCSAESCSASANEDTQSPFWCGRLCLKKMPSLTLTVFSVFFLFEPSWGDDYQDPVANIWRAAPG</sequence>
<reference evidence="1" key="1">
    <citation type="submission" date="2023-05" db="EMBL/GenBank/DDBJ databases">
        <authorList>
            <consortium name="ELIXIR-Norway"/>
        </authorList>
    </citation>
    <scope>NUCLEOTIDE SEQUENCE</scope>
</reference>
<name>A0AC59YPP0_RANTA</name>
<dbReference type="Proteomes" id="UP001162501">
    <property type="component" value="Chromosome 2"/>
</dbReference>
<evidence type="ECO:0000313" key="2">
    <source>
        <dbReference type="Proteomes" id="UP001162501"/>
    </source>
</evidence>
<evidence type="ECO:0000313" key="1">
    <source>
        <dbReference type="EMBL" id="CAM9884602.1"/>
    </source>
</evidence>
<accession>A0AC59YPP0</accession>
<organism evidence="1 2">
    <name type="scientific">Rangifer tarandus platyrhynchus</name>
    <name type="common">Svalbard reindeer</name>
    <dbReference type="NCBI Taxonomy" id="3082113"/>
    <lineage>
        <taxon>Eukaryota</taxon>
        <taxon>Metazoa</taxon>
        <taxon>Chordata</taxon>
        <taxon>Craniata</taxon>
        <taxon>Vertebrata</taxon>
        <taxon>Euteleostomi</taxon>
        <taxon>Mammalia</taxon>
        <taxon>Eutheria</taxon>
        <taxon>Laurasiatheria</taxon>
        <taxon>Artiodactyla</taxon>
        <taxon>Ruminantia</taxon>
        <taxon>Pecora</taxon>
        <taxon>Cervidae</taxon>
        <taxon>Odocoileinae</taxon>
        <taxon>Rangifer</taxon>
    </lineage>
</organism>